<accession>A0A6I4IXG1</accession>
<keyword evidence="3" id="KW-1185">Reference proteome</keyword>
<evidence type="ECO:0000256" key="1">
    <source>
        <dbReference type="SAM" id="MobiDB-lite"/>
    </source>
</evidence>
<gene>
    <name evidence="2" type="ORF">GON01_02515</name>
</gene>
<name>A0A6I4IXG1_9SPHN</name>
<feature type="region of interest" description="Disordered" evidence="1">
    <location>
        <begin position="297"/>
        <end position="319"/>
    </location>
</feature>
<dbReference type="Proteomes" id="UP000441389">
    <property type="component" value="Unassembled WGS sequence"/>
</dbReference>
<dbReference type="RefSeq" id="WP_157025646.1">
    <property type="nucleotide sequence ID" value="NZ_WQMS01000001.1"/>
</dbReference>
<evidence type="ECO:0000313" key="2">
    <source>
        <dbReference type="EMBL" id="MVO76814.1"/>
    </source>
</evidence>
<evidence type="ECO:0000313" key="3">
    <source>
        <dbReference type="Proteomes" id="UP000441389"/>
    </source>
</evidence>
<comment type="caution">
    <text evidence="2">The sequence shown here is derived from an EMBL/GenBank/DDBJ whole genome shotgun (WGS) entry which is preliminary data.</text>
</comment>
<protein>
    <submittedName>
        <fullName evidence="2">Uncharacterized protein</fullName>
    </submittedName>
</protein>
<dbReference type="AlphaFoldDB" id="A0A6I4IXG1"/>
<proteinExistence type="predicted"/>
<reference evidence="2 3" key="1">
    <citation type="submission" date="2019-12" db="EMBL/GenBank/DDBJ databases">
        <authorList>
            <person name="Huq M.A."/>
        </authorList>
    </citation>
    <scope>NUCLEOTIDE SEQUENCE [LARGE SCALE GENOMIC DNA]</scope>
    <source>
        <strain evidence="2 3">MAH-20</strain>
    </source>
</reference>
<dbReference type="EMBL" id="WQMS01000001">
    <property type="protein sequence ID" value="MVO76814.1"/>
    <property type="molecule type" value="Genomic_DNA"/>
</dbReference>
<sequence length="319" mass="35702">MSEDLKTKITSWLANEGYPLEYFTAATFRDAGLSVYQGLHVRADMNSKPREMDVVAQATFRDDHRWIRLETVVECKWSADKPLIAFTSPQARMQTSACIAQTISSEVWDALLWLLRGSPLLHGLALFRTPENPAFGGRQAFGNQDRFYGALASVTAACSAVVRRTDRMNGTRGFVPEYGIATFPVIVVDAPLFEASYDDDNAEVSVKEVQSTRCHWRGSADWPLVTTIDVVTRDALSDFAYERSADFQKLGMIALEQLDLLLKAYAKKDKDIIFGQRGVSGRSAAPRLLQQLFRLSRSEETEPVSPLEGMTPEQSDDRF</sequence>
<organism evidence="2 3">
    <name type="scientific">Sphingomonas horti</name>
    <dbReference type="NCBI Taxonomy" id="2682842"/>
    <lineage>
        <taxon>Bacteria</taxon>
        <taxon>Pseudomonadati</taxon>
        <taxon>Pseudomonadota</taxon>
        <taxon>Alphaproteobacteria</taxon>
        <taxon>Sphingomonadales</taxon>
        <taxon>Sphingomonadaceae</taxon>
        <taxon>Sphingomonas</taxon>
    </lineage>
</organism>